<dbReference type="Proteomes" id="UP000510686">
    <property type="component" value="Chromosome 5"/>
</dbReference>
<sequence length="128" mass="13857">MTASPALQRREGVPLVSIVSGWSRLPLRLCLTAATTLYKLHRNPNKKRNTTAKAMRNMHAPAYWPAVLGVKAEDQRGVLVEAKKTMVMDSMVMVMLDDGMGMAPAVEEGIAMDIDDDAASMLAIVACA</sequence>
<proteinExistence type="predicted"/>
<evidence type="ECO:0000313" key="1">
    <source>
        <dbReference type="EMBL" id="QLI72126.1"/>
    </source>
</evidence>
<reference evidence="1 2" key="1">
    <citation type="submission" date="2020-07" db="EMBL/GenBank/DDBJ databases">
        <title>Telomere length de novo assembly of all 7 chromosomes of the fungus, Metarhizium brunneum, using a novel assembly pipeline.</title>
        <authorList>
            <person name="Saud z."/>
            <person name="Kortsinoglou A."/>
            <person name="Kouvelis V.N."/>
            <person name="Butt T.M."/>
        </authorList>
    </citation>
    <scope>NUCLEOTIDE SEQUENCE [LARGE SCALE GENOMIC DNA]</scope>
    <source>
        <strain evidence="1 2">4556</strain>
    </source>
</reference>
<dbReference type="RefSeq" id="XP_014543628.1">
    <property type="nucleotide sequence ID" value="XM_014688142.1"/>
</dbReference>
<dbReference type="KEGG" id="mbrn:26243805"/>
<accession>A0A7D5Z997</accession>
<name>A0A7D5Z997_9HYPO</name>
<keyword evidence="2" id="KW-1185">Reference proteome</keyword>
<evidence type="ECO:0000313" key="2">
    <source>
        <dbReference type="Proteomes" id="UP000510686"/>
    </source>
</evidence>
<protein>
    <submittedName>
        <fullName evidence="1">Uncharacterized protein</fullName>
    </submittedName>
</protein>
<dbReference type="AlphaFoldDB" id="A0A7D5Z997"/>
<organism evidence="1 2">
    <name type="scientific">Metarhizium brunneum</name>
    <dbReference type="NCBI Taxonomy" id="500148"/>
    <lineage>
        <taxon>Eukaryota</taxon>
        <taxon>Fungi</taxon>
        <taxon>Dikarya</taxon>
        <taxon>Ascomycota</taxon>
        <taxon>Pezizomycotina</taxon>
        <taxon>Sordariomycetes</taxon>
        <taxon>Hypocreomycetidae</taxon>
        <taxon>Hypocreales</taxon>
        <taxon>Clavicipitaceae</taxon>
        <taxon>Metarhizium</taxon>
    </lineage>
</organism>
<gene>
    <name evidence="1" type="ORF">G6M90_00g084120</name>
</gene>
<dbReference type="EMBL" id="CP058936">
    <property type="protein sequence ID" value="QLI72126.1"/>
    <property type="molecule type" value="Genomic_DNA"/>
</dbReference>
<dbReference type="GeneID" id="26243805"/>